<organism evidence="6 7">
    <name type="scientific">Momordica charantia</name>
    <name type="common">Bitter gourd</name>
    <name type="synonym">Balsam pear</name>
    <dbReference type="NCBI Taxonomy" id="3673"/>
    <lineage>
        <taxon>Eukaryota</taxon>
        <taxon>Viridiplantae</taxon>
        <taxon>Streptophyta</taxon>
        <taxon>Embryophyta</taxon>
        <taxon>Tracheophyta</taxon>
        <taxon>Spermatophyta</taxon>
        <taxon>Magnoliopsida</taxon>
        <taxon>eudicotyledons</taxon>
        <taxon>Gunneridae</taxon>
        <taxon>Pentapetalae</taxon>
        <taxon>rosids</taxon>
        <taxon>fabids</taxon>
        <taxon>Cucurbitales</taxon>
        <taxon>Cucurbitaceae</taxon>
        <taxon>Momordiceae</taxon>
        <taxon>Momordica</taxon>
    </lineage>
</organism>
<dbReference type="PANTHER" id="PTHR13948:SF38">
    <property type="entry name" value="D111_G-PATCH DOMAIN-CONTAINING PROTEIN"/>
    <property type="match status" value="1"/>
</dbReference>
<keyword evidence="3" id="KW-0539">Nucleus</keyword>
<evidence type="ECO:0000259" key="5">
    <source>
        <dbReference type="PROSITE" id="PS50174"/>
    </source>
</evidence>
<dbReference type="SMART" id="SM00443">
    <property type="entry name" value="G_patch"/>
    <property type="match status" value="1"/>
</dbReference>
<gene>
    <name evidence="7" type="primary">LOC111007141</name>
</gene>
<dbReference type="OrthoDB" id="4822at2759"/>
<accession>A0A6J1C0E6</accession>
<dbReference type="KEGG" id="mcha:111007141"/>
<name>A0A6J1C0E6_MOMCH</name>
<dbReference type="PANTHER" id="PTHR13948">
    <property type="entry name" value="RNA-BINDING PROTEIN"/>
    <property type="match status" value="1"/>
</dbReference>
<dbReference type="Pfam" id="PF01585">
    <property type="entry name" value="G-patch"/>
    <property type="match status" value="1"/>
</dbReference>
<dbReference type="GO" id="GO:0003723">
    <property type="term" value="F:RNA binding"/>
    <property type="evidence" value="ECO:0007669"/>
    <property type="project" value="UniProtKB-KW"/>
</dbReference>
<dbReference type="AlphaFoldDB" id="A0A6J1C0E6"/>
<evidence type="ECO:0000313" key="6">
    <source>
        <dbReference type="Proteomes" id="UP000504603"/>
    </source>
</evidence>
<sequence>MFMSLRILPHLCEVIATNDNTSPMPSTTNDDNNFQSSSDGYDVTQRTEGEWFQDENHAMVNASERVLDGGYEDIQRMEGEWFQDENHATVNPSESVSDGGVSTDEDNWKAQYGQVTHYGEETTPKLSVVDLWEWSTVSESRPGGKGKVTRLVGRLVRKSAKLHPSVSSNGTLLKTAPISEVHLDLVRVATGKIYKLHSPSKRYLASMSSFDSSNPTEDWGFPDLLDRLPDLANNEAKVACTGIVSAAVSTLGDKLLVSEKRSSQNLYRDRAAERRILHGGFGVGPGQKNSAIDRGDLPSSPPSGCSESAAAEALNISFGAGSYARKILKSMGWKEGEGLGNSTKGMVEPLEAVGNIGNAGIGWPRGIKKLDTK</sequence>
<feature type="domain" description="G-patch" evidence="5">
    <location>
        <begin position="320"/>
        <end position="366"/>
    </location>
</feature>
<comment type="subcellular location">
    <subcellularLocation>
        <location evidence="1">Nucleus</location>
    </subcellularLocation>
</comment>
<dbReference type="PROSITE" id="PS50174">
    <property type="entry name" value="G_PATCH"/>
    <property type="match status" value="1"/>
</dbReference>
<dbReference type="RefSeq" id="XP_022135059.1">
    <property type="nucleotide sequence ID" value="XM_022279367.1"/>
</dbReference>
<evidence type="ECO:0000256" key="1">
    <source>
        <dbReference type="ARBA" id="ARBA00004123"/>
    </source>
</evidence>
<evidence type="ECO:0000256" key="3">
    <source>
        <dbReference type="ARBA" id="ARBA00023242"/>
    </source>
</evidence>
<keyword evidence="6" id="KW-1185">Reference proteome</keyword>
<dbReference type="GO" id="GO:0000398">
    <property type="term" value="P:mRNA splicing, via spliceosome"/>
    <property type="evidence" value="ECO:0007669"/>
    <property type="project" value="TreeGrafter"/>
</dbReference>
<evidence type="ECO:0000256" key="4">
    <source>
        <dbReference type="SAM" id="MobiDB-lite"/>
    </source>
</evidence>
<dbReference type="InterPro" id="IPR000467">
    <property type="entry name" value="G_patch_dom"/>
</dbReference>
<dbReference type="Proteomes" id="UP000504603">
    <property type="component" value="Unplaced"/>
</dbReference>
<protein>
    <submittedName>
        <fullName evidence="7">Uncharacterized protein LOC111007141 isoform X1</fullName>
    </submittedName>
</protein>
<feature type="region of interest" description="Disordered" evidence="4">
    <location>
        <begin position="287"/>
        <end position="306"/>
    </location>
</feature>
<feature type="region of interest" description="Disordered" evidence="4">
    <location>
        <begin position="19"/>
        <end position="39"/>
    </location>
</feature>
<proteinExistence type="predicted"/>
<dbReference type="GeneID" id="111007141"/>
<keyword evidence="2" id="KW-0694">RNA-binding</keyword>
<dbReference type="GO" id="GO:0005634">
    <property type="term" value="C:nucleus"/>
    <property type="evidence" value="ECO:0007669"/>
    <property type="project" value="UniProtKB-SubCell"/>
</dbReference>
<evidence type="ECO:0000313" key="7">
    <source>
        <dbReference type="RefSeq" id="XP_022135059.1"/>
    </source>
</evidence>
<reference evidence="7" key="1">
    <citation type="submission" date="2025-08" db="UniProtKB">
        <authorList>
            <consortium name="RefSeq"/>
        </authorList>
    </citation>
    <scope>IDENTIFICATION</scope>
    <source>
        <strain evidence="7">OHB3-1</strain>
    </source>
</reference>
<evidence type="ECO:0000256" key="2">
    <source>
        <dbReference type="ARBA" id="ARBA00022884"/>
    </source>
</evidence>